<feature type="compositionally biased region" description="Basic residues" evidence="4">
    <location>
        <begin position="1"/>
        <end position="10"/>
    </location>
</feature>
<accession>A0A061G2J8</accession>
<dbReference type="FunFam" id="3.30.420.40:FF:000028">
    <property type="entry name" value="heat shock 70 kDa protein-like"/>
    <property type="match status" value="1"/>
</dbReference>
<dbReference type="Proteomes" id="UP000026915">
    <property type="component" value="Chromosome 3"/>
</dbReference>
<keyword evidence="3" id="KW-0067">ATP-binding</keyword>
<dbReference type="AlphaFoldDB" id="A0A061G2J8"/>
<dbReference type="Gene3D" id="3.30.420.40">
    <property type="match status" value="1"/>
</dbReference>
<dbReference type="Gene3D" id="1.20.1270.10">
    <property type="match status" value="1"/>
</dbReference>
<feature type="region of interest" description="Disordered" evidence="4">
    <location>
        <begin position="1"/>
        <end position="22"/>
    </location>
</feature>
<dbReference type="eggNOG" id="KOG0100">
    <property type="taxonomic scope" value="Eukaryota"/>
</dbReference>
<comment type="similarity">
    <text evidence="1">Belongs to the heat shock protein 70 family.</text>
</comment>
<evidence type="ECO:0000256" key="4">
    <source>
        <dbReference type="SAM" id="MobiDB-lite"/>
    </source>
</evidence>
<dbReference type="HOGENOM" id="CLU_742727_0_0_1"/>
<evidence type="ECO:0000256" key="3">
    <source>
        <dbReference type="ARBA" id="ARBA00022840"/>
    </source>
</evidence>
<dbReference type="GO" id="GO:0140662">
    <property type="term" value="F:ATP-dependent protein folding chaperone"/>
    <property type="evidence" value="ECO:0007669"/>
    <property type="project" value="InterPro"/>
</dbReference>
<dbReference type="InterPro" id="IPR013126">
    <property type="entry name" value="Hsp_70_fam"/>
</dbReference>
<dbReference type="SUPFAM" id="SSF53067">
    <property type="entry name" value="Actin-like ATPase domain"/>
    <property type="match status" value="2"/>
</dbReference>
<keyword evidence="2" id="KW-0547">Nucleotide-binding</keyword>
<dbReference type="InterPro" id="IPR029048">
    <property type="entry name" value="HSP70_C_sf"/>
</dbReference>
<evidence type="ECO:0000313" key="6">
    <source>
        <dbReference type="Proteomes" id="UP000026915"/>
    </source>
</evidence>
<evidence type="ECO:0000256" key="1">
    <source>
        <dbReference type="ARBA" id="ARBA00007381"/>
    </source>
</evidence>
<dbReference type="Pfam" id="PF00012">
    <property type="entry name" value="HSP70"/>
    <property type="match status" value="1"/>
</dbReference>
<dbReference type="Gramene" id="EOY23603">
    <property type="protein sequence ID" value="EOY23603"/>
    <property type="gene ID" value="TCM_015445"/>
</dbReference>
<dbReference type="Gene3D" id="3.30.30.30">
    <property type="match status" value="1"/>
</dbReference>
<reference evidence="5 6" key="1">
    <citation type="journal article" date="2013" name="Genome Biol.">
        <title>The genome sequence of the most widely cultivated cacao type and its use to identify candidate genes regulating pod color.</title>
        <authorList>
            <person name="Motamayor J.C."/>
            <person name="Mockaitis K."/>
            <person name="Schmutz J."/>
            <person name="Haiminen N."/>
            <person name="Iii D.L."/>
            <person name="Cornejo O."/>
            <person name="Findley S.D."/>
            <person name="Zheng P."/>
            <person name="Utro F."/>
            <person name="Royaert S."/>
            <person name="Saski C."/>
            <person name="Jenkins J."/>
            <person name="Podicheti R."/>
            <person name="Zhao M."/>
            <person name="Scheffler B.E."/>
            <person name="Stack J.C."/>
            <person name="Feltus F.A."/>
            <person name="Mustiga G.M."/>
            <person name="Amores F."/>
            <person name="Phillips W."/>
            <person name="Marelli J.P."/>
            <person name="May G.D."/>
            <person name="Shapiro H."/>
            <person name="Ma J."/>
            <person name="Bustamante C.D."/>
            <person name="Schnell R.J."/>
            <person name="Main D."/>
            <person name="Gilbert D."/>
            <person name="Parida L."/>
            <person name="Kuhn D.N."/>
        </authorList>
    </citation>
    <scope>NUCLEOTIDE SEQUENCE [LARGE SCALE GENOMIC DNA]</scope>
    <source>
        <strain evidence="6">cv. Matina 1-6</strain>
    </source>
</reference>
<dbReference type="EMBL" id="CM001881">
    <property type="protein sequence ID" value="EOY23603.1"/>
    <property type="molecule type" value="Genomic_DNA"/>
</dbReference>
<name>A0A061G2J8_THECC</name>
<sequence>MSFIGPRHHERQVPMSEEASEQRRKKKIVELLHLAHYCKLKRRPPSSGTVIGTDLGATYSCVGVYRNGHVEITANDQGEAANNQEAVNPERTVFDRGSEGKLVACKIVNKDGKPCIQVKIKDEETKVFSPEEISAMFLTNMKETAESFLGKKMKDAVQLTSMTHKGKLQNDSGEDFHRRIMEYFIKLIKKKKEWKGQQSFRKVKERIFLKPLPQARFEELYNDLFRKPWDLSRKPWRTLLLKEFFDGNEPNKGVNPDEAVAYTSTGCGTADLGNETVGGVMTRAKDMASGRRSEKITIANDKDRLAESEEEEKIDSAIKDALEWLDDKQNAEEEDFAEKLKEGGLSRVERQGKGRGLLPCMLPISHVQFWVGK</sequence>
<organism evidence="5 6">
    <name type="scientific">Theobroma cacao</name>
    <name type="common">Cacao</name>
    <name type="synonym">Cocoa</name>
    <dbReference type="NCBI Taxonomy" id="3641"/>
    <lineage>
        <taxon>Eukaryota</taxon>
        <taxon>Viridiplantae</taxon>
        <taxon>Streptophyta</taxon>
        <taxon>Embryophyta</taxon>
        <taxon>Tracheophyta</taxon>
        <taxon>Spermatophyta</taxon>
        <taxon>Magnoliopsida</taxon>
        <taxon>eudicotyledons</taxon>
        <taxon>Gunneridae</taxon>
        <taxon>Pentapetalae</taxon>
        <taxon>rosids</taxon>
        <taxon>malvids</taxon>
        <taxon>Malvales</taxon>
        <taxon>Malvaceae</taxon>
        <taxon>Byttnerioideae</taxon>
        <taxon>Theobroma</taxon>
    </lineage>
</organism>
<evidence type="ECO:0000313" key="5">
    <source>
        <dbReference type="EMBL" id="EOY23603.1"/>
    </source>
</evidence>
<dbReference type="PANTHER" id="PTHR19375">
    <property type="entry name" value="HEAT SHOCK PROTEIN 70KDA"/>
    <property type="match status" value="1"/>
</dbReference>
<evidence type="ECO:0000256" key="2">
    <source>
        <dbReference type="ARBA" id="ARBA00022741"/>
    </source>
</evidence>
<keyword evidence="6" id="KW-1185">Reference proteome</keyword>
<dbReference type="InterPro" id="IPR043129">
    <property type="entry name" value="ATPase_NBD"/>
</dbReference>
<dbReference type="InParanoid" id="A0A061G2J8"/>
<gene>
    <name evidence="5" type="ORF">TCM_015445</name>
</gene>
<protein>
    <submittedName>
        <fullName evidence="5">Uncharacterized protein</fullName>
    </submittedName>
</protein>
<dbReference type="STRING" id="3641.A0A061G2J8"/>
<dbReference type="GO" id="GO:0005524">
    <property type="term" value="F:ATP binding"/>
    <property type="evidence" value="ECO:0007669"/>
    <property type="project" value="UniProtKB-KW"/>
</dbReference>
<proteinExistence type="inferred from homology"/>